<feature type="transmembrane region" description="Helical" evidence="1">
    <location>
        <begin position="51"/>
        <end position="72"/>
    </location>
</feature>
<keyword evidence="1" id="KW-0812">Transmembrane</keyword>
<name>A0ABV1KMS0_9BACL</name>
<reference evidence="2 3" key="1">
    <citation type="journal article" date="2023" name="Genome Announc.">
        <title>Pan-Genome Analyses of the Genus Cohnella and Proposal of the Novel Species Cohnella silvisoli sp. nov., Isolated from Forest Soil.</title>
        <authorList>
            <person name="Wang C."/>
            <person name="Mao L."/>
            <person name="Bao G."/>
            <person name="Zhu H."/>
        </authorList>
    </citation>
    <scope>NUCLEOTIDE SEQUENCE [LARGE SCALE GENOMIC DNA]</scope>
    <source>
        <strain evidence="2 3">NL03-T5-1</strain>
    </source>
</reference>
<proteinExistence type="predicted"/>
<keyword evidence="1" id="KW-1133">Transmembrane helix</keyword>
<keyword evidence="1" id="KW-0472">Membrane</keyword>
<keyword evidence="3" id="KW-1185">Reference proteome</keyword>
<organism evidence="2 3">
    <name type="scientific">Cohnella silvisoli</name>
    <dbReference type="NCBI Taxonomy" id="2873699"/>
    <lineage>
        <taxon>Bacteria</taxon>
        <taxon>Bacillati</taxon>
        <taxon>Bacillota</taxon>
        <taxon>Bacilli</taxon>
        <taxon>Bacillales</taxon>
        <taxon>Paenibacillaceae</taxon>
        <taxon>Cohnella</taxon>
    </lineage>
</organism>
<dbReference type="Proteomes" id="UP001493487">
    <property type="component" value="Unassembled WGS sequence"/>
</dbReference>
<dbReference type="EMBL" id="JASKHM010000001">
    <property type="protein sequence ID" value="MEQ4481317.1"/>
    <property type="molecule type" value="Genomic_DNA"/>
</dbReference>
<evidence type="ECO:0000313" key="2">
    <source>
        <dbReference type="EMBL" id="MEQ4481317.1"/>
    </source>
</evidence>
<dbReference type="RefSeq" id="WP_232182176.1">
    <property type="nucleotide sequence ID" value="NZ_JAIOAP010000001.1"/>
</dbReference>
<gene>
    <name evidence="2" type="ORF">QJS35_02785</name>
</gene>
<sequence>MQIEKQLAEAYKLTALEIKSPLEVDAHIVLMYEKQMKKERGNAMRPTRKKVLQIALIGLLVLVITGFTAQYLNKLGDERFSMEFFGSDQRKYDEATASVVRGQMQQIQSQLKVGESAIVYSHEIEEITPTSKNIPYAEYVSNPYVYTDFKAWKTKLRQHVQPYKLPAEGINGLTFVGGEEEMPFGGVITQLEVIRELHSEVNDEGKEIAWRKIEPDKEAFPVFTSVYKYDNQDEVKVSMQIISQKIKVVGPGRALQEKVTLNGQEALYTFNKKFLYSDTNQYQSLDWVETLPDISIVYSIGSSAKSMTKEKLISIGESLVTE</sequence>
<comment type="caution">
    <text evidence="2">The sequence shown here is derived from an EMBL/GenBank/DDBJ whole genome shotgun (WGS) entry which is preliminary data.</text>
</comment>
<protein>
    <recommendedName>
        <fullName evidence="4">DUF4367 domain-containing protein</fullName>
    </recommendedName>
</protein>
<evidence type="ECO:0000256" key="1">
    <source>
        <dbReference type="SAM" id="Phobius"/>
    </source>
</evidence>
<accession>A0ABV1KMS0</accession>
<evidence type="ECO:0008006" key="4">
    <source>
        <dbReference type="Google" id="ProtNLM"/>
    </source>
</evidence>
<evidence type="ECO:0000313" key="3">
    <source>
        <dbReference type="Proteomes" id="UP001493487"/>
    </source>
</evidence>